<feature type="domain" description="AAA" evidence="1">
    <location>
        <begin position="3"/>
        <end position="169"/>
    </location>
</feature>
<dbReference type="CDD" id="cd02042">
    <property type="entry name" value="ParAB_family"/>
    <property type="match status" value="1"/>
</dbReference>
<dbReference type="SUPFAM" id="SSF52540">
    <property type="entry name" value="P-loop containing nucleoside triphosphate hydrolases"/>
    <property type="match status" value="1"/>
</dbReference>
<dbReference type="InterPro" id="IPR025669">
    <property type="entry name" value="AAA_dom"/>
</dbReference>
<evidence type="ECO:0000313" key="2">
    <source>
        <dbReference type="EMBL" id="MBV7674363.1"/>
    </source>
</evidence>
<protein>
    <submittedName>
        <fullName evidence="2">ParA family protein</fullName>
    </submittedName>
</protein>
<dbReference type="RefSeq" id="WP_228874078.1">
    <property type="nucleotide sequence ID" value="NZ_JAHUVW010000007.1"/>
</dbReference>
<name>A0ABS6U286_STRHA</name>
<comment type="caution">
    <text evidence="2">The sequence shown here is derived from an EMBL/GenBank/DDBJ whole genome shotgun (WGS) entry which is preliminary data.</text>
</comment>
<proteinExistence type="predicted"/>
<evidence type="ECO:0000313" key="3">
    <source>
        <dbReference type="Proteomes" id="UP000735541"/>
    </source>
</evidence>
<dbReference type="Proteomes" id="UP000735541">
    <property type="component" value="Unassembled WGS sequence"/>
</dbReference>
<dbReference type="InterPro" id="IPR027417">
    <property type="entry name" value="P-loop_NTPase"/>
</dbReference>
<sequence length="266" mass="28645">MAKRVAIVNNKGGVGKTTTTIRLAEALAKEGRRVLVVDLDPQGNASRRLGWTYNPEAPQLTISEAIQRDADGVASLVVQPIGWDAPYADRIRLCPARLELENRMSEAGVVGAHRRLVRALQGADDGFDYTLLDCPPSLFHLAQLGLAAADVALIVTEPEYDAYEAAIRVRDFIAHRAADLGNPALTLAGVIVNALQANLGSHGFQRDGIRETFGDLVWDPAVPRRSAVIDADESALPLSAAQGGKVPEVRAVYELLAQRFLKEIPA</sequence>
<dbReference type="PANTHER" id="PTHR13696:SF52">
    <property type="entry name" value="PARA FAMILY PROTEIN CT_582"/>
    <property type="match status" value="1"/>
</dbReference>
<dbReference type="PANTHER" id="PTHR13696">
    <property type="entry name" value="P-LOOP CONTAINING NUCLEOSIDE TRIPHOSPHATE HYDROLASE"/>
    <property type="match status" value="1"/>
</dbReference>
<dbReference type="InterPro" id="IPR050678">
    <property type="entry name" value="DNA_Partitioning_ATPase"/>
</dbReference>
<accession>A0ABS6U286</accession>
<evidence type="ECO:0000259" key="1">
    <source>
        <dbReference type="Pfam" id="PF13614"/>
    </source>
</evidence>
<keyword evidence="3" id="KW-1185">Reference proteome</keyword>
<dbReference type="Gene3D" id="3.40.50.300">
    <property type="entry name" value="P-loop containing nucleotide triphosphate hydrolases"/>
    <property type="match status" value="1"/>
</dbReference>
<organism evidence="2 3">
    <name type="scientific">Streptomyces halstedii</name>
    <dbReference type="NCBI Taxonomy" id="1944"/>
    <lineage>
        <taxon>Bacteria</taxon>
        <taxon>Bacillati</taxon>
        <taxon>Actinomycetota</taxon>
        <taxon>Actinomycetes</taxon>
        <taxon>Kitasatosporales</taxon>
        <taxon>Streptomycetaceae</taxon>
        <taxon>Streptomyces</taxon>
    </lineage>
</organism>
<dbReference type="Pfam" id="PF13614">
    <property type="entry name" value="AAA_31"/>
    <property type="match status" value="1"/>
</dbReference>
<reference evidence="2 3" key="1">
    <citation type="submission" date="2021-07" db="EMBL/GenBank/DDBJ databases">
        <title>Sequencing Streptomyces halstedii LGO-A4 genome an citrus endophytic actinomycete.</title>
        <authorList>
            <person name="Samborskyy M."/>
            <person name="Scott N."/>
            <person name="Deglau R."/>
            <person name="Dickens S."/>
            <person name="Oliveira L.G."/>
        </authorList>
    </citation>
    <scope>NUCLEOTIDE SEQUENCE [LARGE SCALE GENOMIC DNA]</scope>
    <source>
        <strain evidence="2 3">LGO-A4</strain>
    </source>
</reference>
<gene>
    <name evidence="2" type="ORF">STHAL_33505</name>
</gene>
<dbReference type="EMBL" id="JAHUVW010000007">
    <property type="protein sequence ID" value="MBV7674363.1"/>
    <property type="molecule type" value="Genomic_DNA"/>
</dbReference>